<evidence type="ECO:0000313" key="2">
    <source>
        <dbReference type="EMBL" id="GLI68931.1"/>
    </source>
</evidence>
<evidence type="ECO:0000256" key="1">
    <source>
        <dbReference type="SAM" id="MobiDB-lite"/>
    </source>
</evidence>
<organism evidence="2 3">
    <name type="scientific">Volvox africanus</name>
    <dbReference type="NCBI Taxonomy" id="51714"/>
    <lineage>
        <taxon>Eukaryota</taxon>
        <taxon>Viridiplantae</taxon>
        <taxon>Chlorophyta</taxon>
        <taxon>core chlorophytes</taxon>
        <taxon>Chlorophyceae</taxon>
        <taxon>CS clade</taxon>
        <taxon>Chlamydomonadales</taxon>
        <taxon>Volvocaceae</taxon>
        <taxon>Volvox</taxon>
    </lineage>
</organism>
<comment type="caution">
    <text evidence="2">The sequence shown here is derived from an EMBL/GenBank/DDBJ whole genome shotgun (WGS) entry which is preliminary data.</text>
</comment>
<accession>A0ABQ5SIA1</accession>
<feature type="compositionally biased region" description="Low complexity" evidence="1">
    <location>
        <begin position="109"/>
        <end position="118"/>
    </location>
</feature>
<gene>
    <name evidence="2" type="ORF">VaNZ11_013353</name>
</gene>
<name>A0ABQ5SIA1_9CHLO</name>
<sequence>MSKHEGEVQQIGIETGNLSAPALLAATTETGFHPDQLATLIAQTTGIRTQLGKYLLSLLNLLKSTVVNTNMDNTAGPRVLPLPQAQGHDAIPEDPFGEAVALDQELGVTRPAPTATTRRSNRQRKARGGASSGVHGSGGAGPSSDPAKSRKCGGVPSSAAAQRSDPNAKRTRTDDSFMPKWNCNCSEFEGRKAANICLRCAESHPTKDCPLLPPFVPQPK</sequence>
<dbReference type="Proteomes" id="UP001165090">
    <property type="component" value="Unassembled WGS sequence"/>
</dbReference>
<reference evidence="2 3" key="1">
    <citation type="journal article" date="2023" name="IScience">
        <title>Expanded male sex-determining region conserved during the evolution of homothallism in the green alga Volvox.</title>
        <authorList>
            <person name="Yamamoto K."/>
            <person name="Matsuzaki R."/>
            <person name="Mahakham W."/>
            <person name="Heman W."/>
            <person name="Sekimoto H."/>
            <person name="Kawachi M."/>
            <person name="Minakuchi Y."/>
            <person name="Toyoda A."/>
            <person name="Nozaki H."/>
        </authorList>
    </citation>
    <scope>NUCLEOTIDE SEQUENCE [LARGE SCALE GENOMIC DNA]</scope>
    <source>
        <strain evidence="2 3">NIES-4468</strain>
    </source>
</reference>
<protein>
    <submittedName>
        <fullName evidence="2">Uncharacterized protein</fullName>
    </submittedName>
</protein>
<dbReference type="EMBL" id="BSDZ01000080">
    <property type="protein sequence ID" value="GLI68931.1"/>
    <property type="molecule type" value="Genomic_DNA"/>
</dbReference>
<feature type="region of interest" description="Disordered" evidence="1">
    <location>
        <begin position="104"/>
        <end position="176"/>
    </location>
</feature>
<proteinExistence type="predicted"/>
<keyword evidence="3" id="KW-1185">Reference proteome</keyword>
<evidence type="ECO:0000313" key="3">
    <source>
        <dbReference type="Proteomes" id="UP001165090"/>
    </source>
</evidence>
<feature type="compositionally biased region" description="Basic and acidic residues" evidence="1">
    <location>
        <begin position="166"/>
        <end position="176"/>
    </location>
</feature>